<evidence type="ECO:0000256" key="4">
    <source>
        <dbReference type="SAM" id="Coils"/>
    </source>
</evidence>
<dbReference type="SUPFAM" id="SSF55073">
    <property type="entry name" value="Nucleotide cyclase"/>
    <property type="match status" value="1"/>
</dbReference>
<gene>
    <name evidence="6" type="ORF">THMIRHAS_11570</name>
</gene>
<dbReference type="InterPro" id="IPR043128">
    <property type="entry name" value="Rev_trsase/Diguanyl_cyclase"/>
</dbReference>
<keyword evidence="4" id="KW-0175">Coiled coil</keyword>
<dbReference type="SUPFAM" id="SSF55785">
    <property type="entry name" value="PYP-like sensor domain (PAS domain)"/>
    <property type="match status" value="1"/>
</dbReference>
<dbReference type="GO" id="GO:0052621">
    <property type="term" value="F:diguanylate cyclase activity"/>
    <property type="evidence" value="ECO:0007669"/>
    <property type="project" value="UniProtKB-EC"/>
</dbReference>
<feature type="coiled-coil region" evidence="4">
    <location>
        <begin position="116"/>
        <end position="171"/>
    </location>
</feature>
<dbReference type="FunFam" id="3.30.70.270:FF:000001">
    <property type="entry name" value="Diguanylate cyclase domain protein"/>
    <property type="match status" value="1"/>
</dbReference>
<dbReference type="AlphaFoldDB" id="A0A6F8PUU1"/>
<dbReference type="Gene3D" id="3.30.70.270">
    <property type="match status" value="1"/>
</dbReference>
<name>A0A6F8PUU1_9GAMM</name>
<organism evidence="6 7">
    <name type="scientific">Thiosulfatimonas sediminis</name>
    <dbReference type="NCBI Taxonomy" id="2675054"/>
    <lineage>
        <taxon>Bacteria</taxon>
        <taxon>Pseudomonadati</taxon>
        <taxon>Pseudomonadota</taxon>
        <taxon>Gammaproteobacteria</taxon>
        <taxon>Thiotrichales</taxon>
        <taxon>Piscirickettsiaceae</taxon>
        <taxon>Thiosulfatimonas</taxon>
    </lineage>
</organism>
<dbReference type="CDD" id="cd01949">
    <property type="entry name" value="GGDEF"/>
    <property type="match status" value="1"/>
</dbReference>
<dbReference type="EMBL" id="AP021889">
    <property type="protein sequence ID" value="BBP45784.1"/>
    <property type="molecule type" value="Genomic_DNA"/>
</dbReference>
<reference evidence="7" key="1">
    <citation type="submission" date="2019-11" db="EMBL/GenBank/DDBJ databases">
        <title>Isolation and characterization of two novel species in the genus Thiomicrorhabdus.</title>
        <authorList>
            <person name="Mochizuki J."/>
            <person name="Kojima H."/>
            <person name="Fukui M."/>
        </authorList>
    </citation>
    <scope>NUCLEOTIDE SEQUENCE [LARGE SCALE GENOMIC DNA]</scope>
    <source>
        <strain evidence="7">aks77</strain>
    </source>
</reference>
<comment type="catalytic activity">
    <reaction evidence="3">
        <text>2 GTP = 3',3'-c-di-GMP + 2 diphosphate</text>
        <dbReference type="Rhea" id="RHEA:24898"/>
        <dbReference type="ChEBI" id="CHEBI:33019"/>
        <dbReference type="ChEBI" id="CHEBI:37565"/>
        <dbReference type="ChEBI" id="CHEBI:58805"/>
        <dbReference type="EC" id="2.7.7.65"/>
    </reaction>
</comment>
<dbReference type="KEGG" id="tse:THMIRHAS_11570"/>
<keyword evidence="7" id="KW-1185">Reference proteome</keyword>
<feature type="domain" description="GGDEF" evidence="5">
    <location>
        <begin position="199"/>
        <end position="325"/>
    </location>
</feature>
<dbReference type="InterPro" id="IPR000160">
    <property type="entry name" value="GGDEF_dom"/>
</dbReference>
<dbReference type="Pfam" id="PF13426">
    <property type="entry name" value="PAS_9"/>
    <property type="match status" value="1"/>
</dbReference>
<dbReference type="EC" id="2.7.7.65" evidence="2"/>
<dbReference type="Proteomes" id="UP000501726">
    <property type="component" value="Chromosome"/>
</dbReference>
<comment type="cofactor">
    <cofactor evidence="1">
        <name>Mg(2+)</name>
        <dbReference type="ChEBI" id="CHEBI:18420"/>
    </cofactor>
</comment>
<dbReference type="PANTHER" id="PTHR45138:SF9">
    <property type="entry name" value="DIGUANYLATE CYCLASE DGCM-RELATED"/>
    <property type="match status" value="1"/>
</dbReference>
<dbReference type="SMART" id="SM00091">
    <property type="entry name" value="PAS"/>
    <property type="match status" value="1"/>
</dbReference>
<evidence type="ECO:0000313" key="6">
    <source>
        <dbReference type="EMBL" id="BBP45784.1"/>
    </source>
</evidence>
<dbReference type="InterPro" id="IPR029787">
    <property type="entry name" value="Nucleotide_cyclase"/>
</dbReference>
<accession>A0A6F8PUU1</accession>
<dbReference type="PANTHER" id="PTHR45138">
    <property type="entry name" value="REGULATORY COMPONENTS OF SENSORY TRANSDUCTION SYSTEM"/>
    <property type="match status" value="1"/>
</dbReference>
<dbReference type="InterPro" id="IPR050469">
    <property type="entry name" value="Diguanylate_Cyclase"/>
</dbReference>
<evidence type="ECO:0000256" key="2">
    <source>
        <dbReference type="ARBA" id="ARBA00012528"/>
    </source>
</evidence>
<dbReference type="PROSITE" id="PS50887">
    <property type="entry name" value="GGDEF"/>
    <property type="match status" value="1"/>
</dbReference>
<dbReference type="NCBIfam" id="TIGR00254">
    <property type="entry name" value="GGDEF"/>
    <property type="match status" value="1"/>
</dbReference>
<dbReference type="CDD" id="cd00130">
    <property type="entry name" value="PAS"/>
    <property type="match status" value="1"/>
</dbReference>
<evidence type="ECO:0000259" key="5">
    <source>
        <dbReference type="PROSITE" id="PS50887"/>
    </source>
</evidence>
<proteinExistence type="predicted"/>
<evidence type="ECO:0000256" key="1">
    <source>
        <dbReference type="ARBA" id="ARBA00001946"/>
    </source>
</evidence>
<evidence type="ECO:0000313" key="7">
    <source>
        <dbReference type="Proteomes" id="UP000501726"/>
    </source>
</evidence>
<dbReference type="Gene3D" id="3.30.450.20">
    <property type="entry name" value="PAS domain"/>
    <property type="match status" value="1"/>
</dbReference>
<dbReference type="SMART" id="SM00267">
    <property type="entry name" value="GGDEF"/>
    <property type="match status" value="1"/>
</dbReference>
<dbReference type="InterPro" id="IPR000014">
    <property type="entry name" value="PAS"/>
</dbReference>
<dbReference type="InterPro" id="IPR035965">
    <property type="entry name" value="PAS-like_dom_sf"/>
</dbReference>
<dbReference type="Pfam" id="PF00990">
    <property type="entry name" value="GGDEF"/>
    <property type="match status" value="1"/>
</dbReference>
<protein>
    <recommendedName>
        <fullName evidence="2">diguanylate cyclase</fullName>
        <ecNumber evidence="2">2.7.7.65</ecNumber>
    </recommendedName>
</protein>
<dbReference type="RefSeq" id="WP_173271806.1">
    <property type="nucleotide sequence ID" value="NZ_AP021889.1"/>
</dbReference>
<sequence>MQSKSKLTLNQIPCGYIATDLKSQITAVNKVLCEWLETSEEELLGKHIGTLMTTSSRMLFLGNILPHLQKNQQIEENYLLLKTKLQDALPVLINCKEILHDNQAYYSYALMKMQRRRLIEEALVQERRRAEMATEEKEAMNLELQLAQKEIVQKQQALEIANAELQALSATDTLTQLPNRRVYERELEKNLALYQRSRQVFSIILFDIDFFKKINDLHGHDIGDLVLQNIAKILTKQLREIDILTRIGGEEFVIILPLTQVDQAKDVAERHRSAIAKGDFVCGKVTASFGVTQVHPDDNNSLLYKRADQALYLAKQNGRNRVEIK</sequence>
<evidence type="ECO:0000256" key="3">
    <source>
        <dbReference type="ARBA" id="ARBA00034247"/>
    </source>
</evidence>